<accession>A0A7X8TLK2</accession>
<evidence type="ECO:0000259" key="2">
    <source>
        <dbReference type="Pfam" id="PF13400"/>
    </source>
</evidence>
<dbReference type="AlphaFoldDB" id="A0A7X8TLK2"/>
<keyword evidence="1" id="KW-0812">Transmembrane</keyword>
<keyword evidence="4" id="KW-1185">Reference proteome</keyword>
<keyword evidence="1" id="KW-0472">Membrane</keyword>
<dbReference type="InterPro" id="IPR028087">
    <property type="entry name" value="Tad_N"/>
</dbReference>
<evidence type="ECO:0000313" key="4">
    <source>
        <dbReference type="Proteomes" id="UP000523139"/>
    </source>
</evidence>
<name>A0A7X8TLK2_9MICC</name>
<protein>
    <recommendedName>
        <fullName evidence="2">Putative Flp pilus-assembly TadG-like N-terminal domain-containing protein</fullName>
    </recommendedName>
</protein>
<gene>
    <name evidence="3" type="ORF">HGQ17_13580</name>
</gene>
<dbReference type="EMBL" id="JABAHY010000019">
    <property type="protein sequence ID" value="NLS11007.1"/>
    <property type="molecule type" value="Genomic_DNA"/>
</dbReference>
<dbReference type="RefSeq" id="WP_168888491.1">
    <property type="nucleotide sequence ID" value="NZ_JABAHY010000019.1"/>
</dbReference>
<evidence type="ECO:0000313" key="3">
    <source>
        <dbReference type="EMBL" id="NLS11007.1"/>
    </source>
</evidence>
<dbReference type="NCBIfam" id="TIGR03816">
    <property type="entry name" value="tadE_like_DECH"/>
    <property type="match status" value="1"/>
</dbReference>
<sequence>MIRGAHTEDRGSGTVVAVGIIAVLILLLALVAVLGAVAVATTHATRAADLAALAGADTARGLNTGDPCTVAGQVAARNGVELESCSVGGEYPTEVRVTVSKRFDVVVLSELLPAELSTQQTSRAGPPEALHGS</sequence>
<organism evidence="3 4">
    <name type="scientific">Nesterenkonia sedimenti</name>
    <dbReference type="NCBI Taxonomy" id="1463632"/>
    <lineage>
        <taxon>Bacteria</taxon>
        <taxon>Bacillati</taxon>
        <taxon>Actinomycetota</taxon>
        <taxon>Actinomycetes</taxon>
        <taxon>Micrococcales</taxon>
        <taxon>Micrococcaceae</taxon>
        <taxon>Nesterenkonia</taxon>
    </lineage>
</organism>
<proteinExistence type="predicted"/>
<reference evidence="3 4" key="1">
    <citation type="submission" date="2020-04" db="EMBL/GenBank/DDBJ databases">
        <title>Nesterenkonia sp. nov., isolated from marine sediment.</title>
        <authorList>
            <person name="Zhang G."/>
        </authorList>
    </citation>
    <scope>NUCLEOTIDE SEQUENCE [LARGE SCALE GENOMIC DNA]</scope>
    <source>
        <strain evidence="3 4">MY13</strain>
    </source>
</reference>
<evidence type="ECO:0000256" key="1">
    <source>
        <dbReference type="SAM" id="Phobius"/>
    </source>
</evidence>
<dbReference type="InterPro" id="IPR021202">
    <property type="entry name" value="Rv3654c-like"/>
</dbReference>
<dbReference type="Proteomes" id="UP000523139">
    <property type="component" value="Unassembled WGS sequence"/>
</dbReference>
<keyword evidence="1" id="KW-1133">Transmembrane helix</keyword>
<dbReference type="Pfam" id="PF13400">
    <property type="entry name" value="Tad"/>
    <property type="match status" value="1"/>
</dbReference>
<comment type="caution">
    <text evidence="3">The sequence shown here is derived from an EMBL/GenBank/DDBJ whole genome shotgun (WGS) entry which is preliminary data.</text>
</comment>
<feature type="transmembrane region" description="Helical" evidence="1">
    <location>
        <begin position="15"/>
        <end position="40"/>
    </location>
</feature>
<feature type="domain" description="Putative Flp pilus-assembly TadG-like N-terminal" evidence="2">
    <location>
        <begin position="11"/>
        <end position="57"/>
    </location>
</feature>